<dbReference type="SUPFAM" id="SSF52833">
    <property type="entry name" value="Thioredoxin-like"/>
    <property type="match status" value="1"/>
</dbReference>
<dbReference type="CDD" id="cd02947">
    <property type="entry name" value="TRX_family"/>
    <property type="match status" value="1"/>
</dbReference>
<name>A0AAW9MMR7_9FIRM</name>
<keyword evidence="2" id="KW-1185">Reference proteome</keyword>
<dbReference type="InterPro" id="IPR046698">
    <property type="entry name" value="PedC-like"/>
</dbReference>
<dbReference type="Pfam" id="PF20207">
    <property type="entry name" value="DUF6568"/>
    <property type="match status" value="1"/>
</dbReference>
<dbReference type="PROSITE" id="PS51354">
    <property type="entry name" value="GLUTAREDOXIN_2"/>
    <property type="match status" value="1"/>
</dbReference>
<dbReference type="EMBL" id="JAYKOT010000001">
    <property type="protein sequence ID" value="MEB3428813.1"/>
    <property type="molecule type" value="Genomic_DNA"/>
</dbReference>
<evidence type="ECO:0008006" key="3">
    <source>
        <dbReference type="Google" id="ProtNLM"/>
    </source>
</evidence>
<dbReference type="Proteomes" id="UP001357733">
    <property type="component" value="Unassembled WGS sequence"/>
</dbReference>
<organism evidence="1 2">
    <name type="scientific">Citroniella saccharovorans</name>
    <dbReference type="NCBI Taxonomy" id="2053367"/>
    <lineage>
        <taxon>Bacteria</taxon>
        <taxon>Bacillati</taxon>
        <taxon>Bacillota</taxon>
        <taxon>Tissierellia</taxon>
        <taxon>Tissierellales</taxon>
        <taxon>Peptoniphilaceae</taxon>
        <taxon>Citroniella</taxon>
    </lineage>
</organism>
<reference evidence="1 2" key="1">
    <citation type="submission" date="2024-01" db="EMBL/GenBank/DDBJ databases">
        <title>Complete genome sequence of Citroniella saccharovorans strain M6.X9, isolated from human fecal sample.</title>
        <authorList>
            <person name="Cheng G."/>
            <person name="Westerholm M."/>
            <person name="Schnurer A."/>
        </authorList>
    </citation>
    <scope>NUCLEOTIDE SEQUENCE [LARGE SCALE GENOMIC DNA]</scope>
    <source>
        <strain evidence="1 2">DSM 29873</strain>
    </source>
</reference>
<evidence type="ECO:0000313" key="2">
    <source>
        <dbReference type="Proteomes" id="UP001357733"/>
    </source>
</evidence>
<dbReference type="RefSeq" id="WP_324618842.1">
    <property type="nucleotide sequence ID" value="NZ_JAYKOT010000001.1"/>
</dbReference>
<comment type="caution">
    <text evidence="1">The sequence shown here is derived from an EMBL/GenBank/DDBJ whole genome shotgun (WGS) entry which is preliminary data.</text>
</comment>
<accession>A0AAW9MMR7</accession>
<protein>
    <recommendedName>
        <fullName evidence="3">Bacteriocin transport accessory protein</fullName>
    </recommendedName>
</protein>
<dbReference type="InterPro" id="IPR036249">
    <property type="entry name" value="Thioredoxin-like_sf"/>
</dbReference>
<dbReference type="AlphaFoldDB" id="A0AAW9MMR7"/>
<sequence length="160" mass="18632">MKKNILLVFLLTIGLLASCNKEDKTIDKKTNEEVTASSQSEKDHVSEEVYLENIKSFEKVSMKDINSKKDSENFYLYMGRETCPYCRDISAVLKEIKEEKNLKIYYIDTSEDDEELDKFIKDTSLEYIPAFYSNKDGVLNKLEVNSPYLKEDILKLIENN</sequence>
<evidence type="ECO:0000313" key="1">
    <source>
        <dbReference type="EMBL" id="MEB3428813.1"/>
    </source>
</evidence>
<proteinExistence type="predicted"/>
<dbReference type="Gene3D" id="3.40.30.10">
    <property type="entry name" value="Glutaredoxin"/>
    <property type="match status" value="1"/>
</dbReference>
<gene>
    <name evidence="1" type="ORF">VLK81_02040</name>
</gene>
<dbReference type="PROSITE" id="PS51257">
    <property type="entry name" value="PROKAR_LIPOPROTEIN"/>
    <property type="match status" value="1"/>
</dbReference>